<reference evidence="1" key="1">
    <citation type="submission" date="2021-02" db="EMBL/GenBank/DDBJ databases">
        <authorList>
            <person name="Nowell W R."/>
        </authorList>
    </citation>
    <scope>NUCLEOTIDE SEQUENCE</scope>
</reference>
<name>A0A821PRR3_9BILA</name>
<accession>A0A821PRR3</accession>
<evidence type="ECO:0000313" key="1">
    <source>
        <dbReference type="EMBL" id="CAF4807486.1"/>
    </source>
</evidence>
<comment type="caution">
    <text evidence="1">The sequence shown here is derived from an EMBL/GenBank/DDBJ whole genome shotgun (WGS) entry which is preliminary data.</text>
</comment>
<dbReference type="EMBL" id="CAJOBP010049759">
    <property type="protein sequence ID" value="CAF4807486.1"/>
    <property type="molecule type" value="Genomic_DNA"/>
</dbReference>
<proteinExistence type="predicted"/>
<keyword evidence="2" id="KW-1185">Reference proteome</keyword>
<dbReference type="AlphaFoldDB" id="A0A821PRR3"/>
<evidence type="ECO:0000313" key="2">
    <source>
        <dbReference type="Proteomes" id="UP000663873"/>
    </source>
</evidence>
<gene>
    <name evidence="1" type="ORF">UJA718_LOCUS41571</name>
</gene>
<sequence>MWFIVASPGRSTGAVNGRIPIIHGEKRQPYSVVVYCCRKRSYTMKYDRRKRGP</sequence>
<organism evidence="1 2">
    <name type="scientific">Rotaria socialis</name>
    <dbReference type="NCBI Taxonomy" id="392032"/>
    <lineage>
        <taxon>Eukaryota</taxon>
        <taxon>Metazoa</taxon>
        <taxon>Spiralia</taxon>
        <taxon>Gnathifera</taxon>
        <taxon>Rotifera</taxon>
        <taxon>Eurotatoria</taxon>
        <taxon>Bdelloidea</taxon>
        <taxon>Philodinida</taxon>
        <taxon>Philodinidae</taxon>
        <taxon>Rotaria</taxon>
    </lineage>
</organism>
<dbReference type="Proteomes" id="UP000663873">
    <property type="component" value="Unassembled WGS sequence"/>
</dbReference>
<feature type="non-terminal residue" evidence="1">
    <location>
        <position position="53"/>
    </location>
</feature>
<protein>
    <submittedName>
        <fullName evidence="1">Uncharacterized protein</fullName>
    </submittedName>
</protein>